<organism evidence="1 2">
    <name type="scientific">Trichomonas vaginalis (strain ATCC PRA-98 / G3)</name>
    <dbReference type="NCBI Taxonomy" id="412133"/>
    <lineage>
        <taxon>Eukaryota</taxon>
        <taxon>Metamonada</taxon>
        <taxon>Parabasalia</taxon>
        <taxon>Trichomonadida</taxon>
        <taxon>Trichomonadidae</taxon>
        <taxon>Trichomonas</taxon>
    </lineage>
</organism>
<dbReference type="SMR" id="A2E0L7"/>
<dbReference type="Proteomes" id="UP000001542">
    <property type="component" value="Unassembled WGS sequence"/>
</dbReference>
<keyword evidence="2" id="KW-1185">Reference proteome</keyword>
<protein>
    <submittedName>
        <fullName evidence="1">Uncharacterized protein</fullName>
    </submittedName>
</protein>
<dbReference type="InterPro" id="IPR016024">
    <property type="entry name" value="ARM-type_fold"/>
</dbReference>
<gene>
    <name evidence="1" type="ORF">TVAG_467770</name>
</gene>
<evidence type="ECO:0000313" key="1">
    <source>
        <dbReference type="EMBL" id="EAY13762.1"/>
    </source>
</evidence>
<dbReference type="OrthoDB" id="10522314at2759"/>
<dbReference type="VEuPathDB" id="TrichDB:TVAGG3_0074140"/>
<evidence type="ECO:0000313" key="2">
    <source>
        <dbReference type="Proteomes" id="UP000001542"/>
    </source>
</evidence>
<proteinExistence type="predicted"/>
<dbReference type="VEuPathDB" id="TrichDB:TVAG_467770"/>
<dbReference type="KEGG" id="tva:4771740"/>
<name>A2E0L7_TRIV3</name>
<dbReference type="AlphaFoldDB" id="A2E0L7"/>
<dbReference type="EMBL" id="DS113280">
    <property type="protein sequence ID" value="EAY13762.1"/>
    <property type="molecule type" value="Genomic_DNA"/>
</dbReference>
<reference evidence="1" key="2">
    <citation type="journal article" date="2007" name="Science">
        <title>Draft genome sequence of the sexually transmitted pathogen Trichomonas vaginalis.</title>
        <authorList>
            <person name="Carlton J.M."/>
            <person name="Hirt R.P."/>
            <person name="Silva J.C."/>
            <person name="Delcher A.L."/>
            <person name="Schatz M."/>
            <person name="Zhao Q."/>
            <person name="Wortman J.R."/>
            <person name="Bidwell S.L."/>
            <person name="Alsmark U.C.M."/>
            <person name="Besteiro S."/>
            <person name="Sicheritz-Ponten T."/>
            <person name="Noel C.J."/>
            <person name="Dacks J.B."/>
            <person name="Foster P.G."/>
            <person name="Simillion C."/>
            <person name="Van de Peer Y."/>
            <person name="Miranda-Saavedra D."/>
            <person name="Barton G.J."/>
            <person name="Westrop G.D."/>
            <person name="Mueller S."/>
            <person name="Dessi D."/>
            <person name="Fiori P.L."/>
            <person name="Ren Q."/>
            <person name="Paulsen I."/>
            <person name="Zhang H."/>
            <person name="Bastida-Corcuera F.D."/>
            <person name="Simoes-Barbosa A."/>
            <person name="Brown M.T."/>
            <person name="Hayes R.D."/>
            <person name="Mukherjee M."/>
            <person name="Okumura C.Y."/>
            <person name="Schneider R."/>
            <person name="Smith A.J."/>
            <person name="Vanacova S."/>
            <person name="Villalvazo M."/>
            <person name="Haas B.J."/>
            <person name="Pertea M."/>
            <person name="Feldblyum T.V."/>
            <person name="Utterback T.R."/>
            <person name="Shu C.L."/>
            <person name="Osoegawa K."/>
            <person name="de Jong P.J."/>
            <person name="Hrdy I."/>
            <person name="Horvathova L."/>
            <person name="Zubacova Z."/>
            <person name="Dolezal P."/>
            <person name="Malik S.B."/>
            <person name="Logsdon J.M. Jr."/>
            <person name="Henze K."/>
            <person name="Gupta A."/>
            <person name="Wang C.C."/>
            <person name="Dunne R.L."/>
            <person name="Upcroft J.A."/>
            <person name="Upcroft P."/>
            <person name="White O."/>
            <person name="Salzberg S.L."/>
            <person name="Tang P."/>
            <person name="Chiu C.-H."/>
            <person name="Lee Y.-S."/>
            <person name="Embley T.M."/>
            <person name="Coombs G.H."/>
            <person name="Mottram J.C."/>
            <person name="Tachezy J."/>
            <person name="Fraser-Liggett C.M."/>
            <person name="Johnson P.J."/>
        </authorList>
    </citation>
    <scope>NUCLEOTIDE SEQUENCE [LARGE SCALE GENOMIC DNA]</scope>
    <source>
        <strain evidence="1">G3</strain>
    </source>
</reference>
<reference evidence="1" key="1">
    <citation type="submission" date="2006-10" db="EMBL/GenBank/DDBJ databases">
        <authorList>
            <person name="Amadeo P."/>
            <person name="Zhao Q."/>
            <person name="Wortman J."/>
            <person name="Fraser-Liggett C."/>
            <person name="Carlton J."/>
        </authorList>
    </citation>
    <scope>NUCLEOTIDE SEQUENCE</scope>
    <source>
        <strain evidence="1">G3</strain>
    </source>
</reference>
<dbReference type="RefSeq" id="XP_001325985.1">
    <property type="nucleotide sequence ID" value="XM_001325950.1"/>
</dbReference>
<accession>A2E0L7</accession>
<dbReference type="InParanoid" id="A2E0L7"/>
<sequence length="487" mass="55124">MTETTETLNIKVFKKLTNKNFSEGLERAPSLLRSRQASLFYKTLLAHFTNPELTTEIGDSILKTLSQCLKNEDNLRCFIDGSFANMLPNDQERFFNSVFEVFYVIVTTGSILIDETIANVLHPLIKFNPKKSLTIIALYCQNFGEIDNPWPMIDLLIQEGSHFNIPNVAQDYISLLAFLNKKYIEYRKGRSQHCWNQIISMLSTDDTKILAACYGGLCTISEFYPGGAIQIDSVSQHLKNTELQNSVLAMLNVATLNENDASSKKLISTLMSIAETNVKATLILMKLGCIFSAAQTIFSMTGWINKKLPTTTDTLRLFLVLLRHKDLREEIAESPDFVEFLKQIITMDRPGVVPIACTIIRRVPLSKDLATNLSKSGFLKQFYDAPEDGDDGLTKHSKLLLTDTICRVCYVREYLSMCDKIAEIIIENGEFTDSAALVAVRLCKYRKCKDRFKELKLDAFFKKDSLKPKLQNVGKKFLKAISDEESK</sequence>
<dbReference type="SUPFAM" id="SSF48371">
    <property type="entry name" value="ARM repeat"/>
    <property type="match status" value="1"/>
</dbReference>